<dbReference type="Proteomes" id="UP001373714">
    <property type="component" value="Unassembled WGS sequence"/>
</dbReference>
<protein>
    <recommendedName>
        <fullName evidence="1">F-box domain-containing protein</fullName>
    </recommendedName>
</protein>
<name>A0AAV9V1B6_9PEZI</name>
<reference evidence="2 3" key="1">
    <citation type="submission" date="2019-10" db="EMBL/GenBank/DDBJ databases">
        <authorList>
            <person name="Palmer J.M."/>
        </authorList>
    </citation>
    <scope>NUCLEOTIDE SEQUENCE [LARGE SCALE GENOMIC DNA]</scope>
    <source>
        <strain evidence="2 3">TWF730</strain>
    </source>
</reference>
<dbReference type="PROSITE" id="PS50181">
    <property type="entry name" value="FBOX"/>
    <property type="match status" value="1"/>
</dbReference>
<feature type="domain" description="F-box" evidence="1">
    <location>
        <begin position="1"/>
        <end position="44"/>
    </location>
</feature>
<evidence type="ECO:0000259" key="1">
    <source>
        <dbReference type="PROSITE" id="PS50181"/>
    </source>
</evidence>
<dbReference type="EMBL" id="JAVHNS010000006">
    <property type="protein sequence ID" value="KAK6352512.1"/>
    <property type="molecule type" value="Genomic_DNA"/>
</dbReference>
<gene>
    <name evidence="2" type="ORF">TWF730_009336</name>
</gene>
<keyword evidence="3" id="KW-1185">Reference proteome</keyword>
<dbReference type="AlphaFoldDB" id="A0AAV9V1B6"/>
<sequence length="497" mass="57376">MDRIPLEILRQVAAWLPYDSVSSFSRVSRAARAAAHDWQTYRAITDGPNHKELRESSEQSVSDTQLEWSRNPITASTPLSECMLYAKADKNCWTITSKDYKLPDLDPAAIRDFVRWAGVMAARAHACVQRTLHTHLHVRYLRSLDESRNVPLAQRYIFSFWVTVCLLSSPVISSTRGSSGIRHIGEEAEEEVRYSLLLESLEAAQRELQERWGELNRSFVARYRYAITITLEYLSEHTPEDRDPNHLGDPEYTFALLLHELCVRSVGLVAYTYKLSRILRRQNTLPKDQAGLDLRHFKPCPLGTEIPFESFMNLPLPFKHEPIDFLTCHLKKMTSREFLEEGLWMGIEGDERLLYFDPAMIDVKLTLISREVQTNGNLSLAEGDRLEQGNEHATWVLGGRNGMKYPVLRGSGIDKRGPFDLYGRLSLPTARIKLTKTYRSDKLKIYWTCYMTPFGIFGRWSSRHTRADSGYIWLWKEDWCSDSRQTQTDIDMQDVDP</sequence>
<dbReference type="InterPro" id="IPR001810">
    <property type="entry name" value="F-box_dom"/>
</dbReference>
<dbReference type="Pfam" id="PF00646">
    <property type="entry name" value="F-box"/>
    <property type="match status" value="1"/>
</dbReference>
<evidence type="ECO:0000313" key="2">
    <source>
        <dbReference type="EMBL" id="KAK6352512.1"/>
    </source>
</evidence>
<proteinExistence type="predicted"/>
<comment type="caution">
    <text evidence="2">The sequence shown here is derived from an EMBL/GenBank/DDBJ whole genome shotgun (WGS) entry which is preliminary data.</text>
</comment>
<organism evidence="2 3">
    <name type="scientific">Orbilia blumenaviensis</name>
    <dbReference type="NCBI Taxonomy" id="1796055"/>
    <lineage>
        <taxon>Eukaryota</taxon>
        <taxon>Fungi</taxon>
        <taxon>Dikarya</taxon>
        <taxon>Ascomycota</taxon>
        <taxon>Pezizomycotina</taxon>
        <taxon>Orbiliomycetes</taxon>
        <taxon>Orbiliales</taxon>
        <taxon>Orbiliaceae</taxon>
        <taxon>Orbilia</taxon>
    </lineage>
</organism>
<evidence type="ECO:0000313" key="3">
    <source>
        <dbReference type="Proteomes" id="UP001373714"/>
    </source>
</evidence>
<accession>A0AAV9V1B6</accession>